<organism evidence="4 5">
    <name type="scientific">Psilocybe cf. subviscida</name>
    <dbReference type="NCBI Taxonomy" id="2480587"/>
    <lineage>
        <taxon>Eukaryota</taxon>
        <taxon>Fungi</taxon>
        <taxon>Dikarya</taxon>
        <taxon>Basidiomycota</taxon>
        <taxon>Agaricomycotina</taxon>
        <taxon>Agaricomycetes</taxon>
        <taxon>Agaricomycetidae</taxon>
        <taxon>Agaricales</taxon>
        <taxon>Agaricineae</taxon>
        <taxon>Strophariaceae</taxon>
        <taxon>Psilocybe</taxon>
    </lineage>
</organism>
<dbReference type="InterPro" id="IPR008936">
    <property type="entry name" value="Rho_GTPase_activation_prot"/>
</dbReference>
<dbReference type="Proteomes" id="UP000567179">
    <property type="component" value="Unassembled WGS sequence"/>
</dbReference>
<dbReference type="GO" id="GO:0007264">
    <property type="term" value="P:small GTPase-mediated signal transduction"/>
    <property type="evidence" value="ECO:0007669"/>
    <property type="project" value="TreeGrafter"/>
</dbReference>
<feature type="compositionally biased region" description="Low complexity" evidence="1">
    <location>
        <begin position="16"/>
        <end position="34"/>
    </location>
</feature>
<feature type="region of interest" description="Disordered" evidence="1">
    <location>
        <begin position="524"/>
        <end position="647"/>
    </location>
</feature>
<dbReference type="GO" id="GO:0005096">
    <property type="term" value="F:GTPase activator activity"/>
    <property type="evidence" value="ECO:0007669"/>
    <property type="project" value="TreeGrafter"/>
</dbReference>
<keyword evidence="5" id="KW-1185">Reference proteome</keyword>
<dbReference type="EMBL" id="JAACJJ010000033">
    <property type="protein sequence ID" value="KAF5317580.1"/>
    <property type="molecule type" value="Genomic_DNA"/>
</dbReference>
<feature type="compositionally biased region" description="Basic and acidic residues" evidence="1">
    <location>
        <begin position="711"/>
        <end position="728"/>
    </location>
</feature>
<evidence type="ECO:0000256" key="1">
    <source>
        <dbReference type="SAM" id="MobiDB-lite"/>
    </source>
</evidence>
<gene>
    <name evidence="4" type="ORF">D9619_013187</name>
</gene>
<feature type="domain" description="Rho-GAP" evidence="3">
    <location>
        <begin position="254"/>
        <end position="498"/>
    </location>
</feature>
<evidence type="ECO:0000313" key="5">
    <source>
        <dbReference type="Proteomes" id="UP000567179"/>
    </source>
</evidence>
<dbReference type="AlphaFoldDB" id="A0A8H5B6S2"/>
<feature type="compositionally biased region" description="Polar residues" evidence="1">
    <location>
        <begin position="35"/>
        <end position="45"/>
    </location>
</feature>
<sequence>MPPPSFNLKQRLAALSTSAQSNSSSPYSPTSSNSHGADSYSNSPTSTISKARALFANPPSWMKRSNDESPYATYDETYVSDQEKRLVQDVLSKMIFQAGVDFETRPMVVLNASALPDPQQVSYDLLLARILSYLNLYVEADYTVVFFAAGSRHAPSWNWVWKAYRSLSRKYRKNLKQLYIVHSSFFSKMLFSLAGAIISPKFFRKIVYIETLSELATRVPLTQIDIPAAVYQENLKHERKITLPIPVRSNVFGVPLEDIMGYNGEKGGIPRVVKDAIQFLRDSGTHPPSLVASPHRRCITKPHSPGLQDEGLFRRSPASSLLRAAQDAYDRGQVVSLNNFGDPYLAAVLLKKYLRDLPEPIFPESMYAAVKRCPVPGGPQDEEGELASVHYVRDVLLPELVPCAYILLSHVIHLLHDVSLRSSSNRMDATNLAIVICPNLVKSPNPMRDVMMCSVAPGGATINAMAAQIGQAPRNGDENKSTLGLVIALCIRRYYEIFDEVVDRSEAVAPWKALGARNTAGLTNGDGEPLYVLDDGEDEDDSFNEDTLATPTGPGPQRHSVLGGTGVTKRHRTTLSNASNSSQPSSARSLFTDSSNTHTPAGARGSGTFRAAQANTKPRSVISIESTGAGVGTHSKRGSITIGRGTTRKGSGAAVEAIGVTAAGFFSPPSGTSAVPPSASLSASTVPVVPPRKTSLASPTFTTEASPQEEEGPRLSVGERRRMFEGQK</sequence>
<feature type="compositionally biased region" description="Acidic residues" evidence="1">
    <location>
        <begin position="534"/>
        <end position="544"/>
    </location>
</feature>
<evidence type="ECO:0008006" key="6">
    <source>
        <dbReference type="Google" id="ProtNLM"/>
    </source>
</evidence>
<dbReference type="InterPro" id="IPR000198">
    <property type="entry name" value="RhoGAP_dom"/>
</dbReference>
<feature type="region of interest" description="Disordered" evidence="1">
    <location>
        <begin position="14"/>
        <end position="45"/>
    </location>
</feature>
<evidence type="ECO:0000259" key="3">
    <source>
        <dbReference type="PROSITE" id="PS50238"/>
    </source>
</evidence>
<feature type="compositionally biased region" description="Low complexity" evidence="1">
    <location>
        <begin position="576"/>
        <end position="589"/>
    </location>
</feature>
<dbReference type="CDD" id="cd00170">
    <property type="entry name" value="SEC14"/>
    <property type="match status" value="1"/>
</dbReference>
<dbReference type="Gene3D" id="1.10.555.10">
    <property type="entry name" value="Rho GTPase activation protein"/>
    <property type="match status" value="1"/>
</dbReference>
<dbReference type="InterPro" id="IPR001251">
    <property type="entry name" value="CRAL-TRIO_dom"/>
</dbReference>
<dbReference type="OrthoDB" id="19923at2759"/>
<dbReference type="SUPFAM" id="SSF48350">
    <property type="entry name" value="GTPase activation domain, GAP"/>
    <property type="match status" value="1"/>
</dbReference>
<dbReference type="PANTHER" id="PTHR45808">
    <property type="entry name" value="RHO GTPASE-ACTIVATING PROTEIN 68F"/>
    <property type="match status" value="1"/>
</dbReference>
<dbReference type="Pfam" id="PF00620">
    <property type="entry name" value="RhoGAP"/>
    <property type="match status" value="1"/>
</dbReference>
<feature type="compositionally biased region" description="Low complexity" evidence="1">
    <location>
        <begin position="672"/>
        <end position="687"/>
    </location>
</feature>
<dbReference type="SMART" id="SM00324">
    <property type="entry name" value="RhoGAP"/>
    <property type="match status" value="1"/>
</dbReference>
<feature type="domain" description="CRAL-TRIO" evidence="2">
    <location>
        <begin position="83"/>
        <end position="238"/>
    </location>
</feature>
<dbReference type="InterPro" id="IPR036865">
    <property type="entry name" value="CRAL-TRIO_dom_sf"/>
</dbReference>
<feature type="compositionally biased region" description="Polar residues" evidence="1">
    <location>
        <begin position="613"/>
        <end position="626"/>
    </location>
</feature>
<dbReference type="GO" id="GO:0005737">
    <property type="term" value="C:cytoplasm"/>
    <property type="evidence" value="ECO:0007669"/>
    <property type="project" value="TreeGrafter"/>
</dbReference>
<dbReference type="Gene3D" id="3.40.525.10">
    <property type="entry name" value="CRAL-TRIO lipid binding domain"/>
    <property type="match status" value="1"/>
</dbReference>
<reference evidence="4 5" key="1">
    <citation type="journal article" date="2020" name="ISME J.">
        <title>Uncovering the hidden diversity of litter-decomposition mechanisms in mushroom-forming fungi.</title>
        <authorList>
            <person name="Floudas D."/>
            <person name="Bentzer J."/>
            <person name="Ahren D."/>
            <person name="Johansson T."/>
            <person name="Persson P."/>
            <person name="Tunlid A."/>
        </authorList>
    </citation>
    <scope>NUCLEOTIDE SEQUENCE [LARGE SCALE GENOMIC DNA]</scope>
    <source>
        <strain evidence="4 5">CBS 101986</strain>
    </source>
</reference>
<dbReference type="Pfam" id="PF13716">
    <property type="entry name" value="CRAL_TRIO_2"/>
    <property type="match status" value="1"/>
</dbReference>
<evidence type="ECO:0000313" key="4">
    <source>
        <dbReference type="EMBL" id="KAF5317580.1"/>
    </source>
</evidence>
<name>A0A8H5B6S2_9AGAR</name>
<dbReference type="SUPFAM" id="SSF52087">
    <property type="entry name" value="CRAL/TRIO domain"/>
    <property type="match status" value="1"/>
</dbReference>
<feature type="region of interest" description="Disordered" evidence="1">
    <location>
        <begin position="669"/>
        <end position="728"/>
    </location>
</feature>
<evidence type="ECO:0000259" key="2">
    <source>
        <dbReference type="PROSITE" id="PS50191"/>
    </source>
</evidence>
<dbReference type="PROSITE" id="PS50191">
    <property type="entry name" value="CRAL_TRIO"/>
    <property type="match status" value="1"/>
</dbReference>
<accession>A0A8H5B6S2</accession>
<dbReference type="PANTHER" id="PTHR45808:SF2">
    <property type="entry name" value="RHO GTPASE-ACTIVATING PROTEIN 68F"/>
    <property type="match status" value="1"/>
</dbReference>
<feature type="compositionally biased region" description="Polar residues" evidence="1">
    <location>
        <begin position="695"/>
        <end position="706"/>
    </location>
</feature>
<dbReference type="PROSITE" id="PS50238">
    <property type="entry name" value="RHOGAP"/>
    <property type="match status" value="1"/>
</dbReference>
<comment type="caution">
    <text evidence="4">The sequence shown here is derived from an EMBL/GenBank/DDBJ whole genome shotgun (WGS) entry which is preliminary data.</text>
</comment>
<dbReference type="CDD" id="cd00159">
    <property type="entry name" value="RhoGAP"/>
    <property type="match status" value="1"/>
</dbReference>
<proteinExistence type="predicted"/>
<protein>
    <recommendedName>
        <fullName evidence="6">Rho-GAP domain-containing protein</fullName>
    </recommendedName>
</protein>